<sequence>MNTIGTVTNSFLDATIVSLLLSICPAPFLWIEGRSPLPHISFPPTRPDERGLQSDLGVGITDFAAARQDIPSSPTSPMSIRTTTSRFPPSPAATVACAACRD</sequence>
<accession>A0AAE2CFA7</accession>
<protein>
    <submittedName>
        <fullName evidence="3">Uncharacterized protein</fullName>
    </submittedName>
</protein>
<reference evidence="3" key="2">
    <citation type="journal article" date="2024" name="Plant">
        <title>Genomic evolution and insights into agronomic trait innovations of Sesamum species.</title>
        <authorList>
            <person name="Miao H."/>
            <person name="Wang L."/>
            <person name="Qu L."/>
            <person name="Liu H."/>
            <person name="Sun Y."/>
            <person name="Le M."/>
            <person name="Wang Q."/>
            <person name="Wei S."/>
            <person name="Zheng Y."/>
            <person name="Lin W."/>
            <person name="Duan Y."/>
            <person name="Cao H."/>
            <person name="Xiong S."/>
            <person name="Wang X."/>
            <person name="Wei L."/>
            <person name="Li C."/>
            <person name="Ma Q."/>
            <person name="Ju M."/>
            <person name="Zhao R."/>
            <person name="Li G."/>
            <person name="Mu C."/>
            <person name="Tian Q."/>
            <person name="Mei H."/>
            <person name="Zhang T."/>
            <person name="Gao T."/>
            <person name="Zhang H."/>
        </authorList>
    </citation>
    <scope>NUCLEOTIDE SEQUENCE</scope>
    <source>
        <strain evidence="3">3651</strain>
    </source>
</reference>
<keyword evidence="2" id="KW-0812">Transmembrane</keyword>
<feature type="region of interest" description="Disordered" evidence="1">
    <location>
        <begin position="67"/>
        <end position="90"/>
    </location>
</feature>
<proteinExistence type="predicted"/>
<evidence type="ECO:0000313" key="4">
    <source>
        <dbReference type="Proteomes" id="UP001293254"/>
    </source>
</evidence>
<keyword evidence="2" id="KW-0472">Membrane</keyword>
<dbReference type="Proteomes" id="UP001293254">
    <property type="component" value="Unassembled WGS sequence"/>
</dbReference>
<keyword evidence="2" id="KW-1133">Transmembrane helix</keyword>
<comment type="caution">
    <text evidence="3">The sequence shown here is derived from an EMBL/GenBank/DDBJ whole genome shotgun (WGS) entry which is preliminary data.</text>
</comment>
<dbReference type="EMBL" id="JACGWO010000009">
    <property type="protein sequence ID" value="KAK4420036.1"/>
    <property type="molecule type" value="Genomic_DNA"/>
</dbReference>
<name>A0AAE2CFA7_9LAMI</name>
<feature type="transmembrane region" description="Helical" evidence="2">
    <location>
        <begin position="12"/>
        <end position="31"/>
    </location>
</feature>
<gene>
    <name evidence="3" type="ORF">Salat_2416500</name>
</gene>
<evidence type="ECO:0000256" key="2">
    <source>
        <dbReference type="SAM" id="Phobius"/>
    </source>
</evidence>
<evidence type="ECO:0000313" key="3">
    <source>
        <dbReference type="EMBL" id="KAK4420036.1"/>
    </source>
</evidence>
<evidence type="ECO:0000256" key="1">
    <source>
        <dbReference type="SAM" id="MobiDB-lite"/>
    </source>
</evidence>
<reference evidence="3" key="1">
    <citation type="submission" date="2020-06" db="EMBL/GenBank/DDBJ databases">
        <authorList>
            <person name="Li T."/>
            <person name="Hu X."/>
            <person name="Zhang T."/>
            <person name="Song X."/>
            <person name="Zhang H."/>
            <person name="Dai N."/>
            <person name="Sheng W."/>
            <person name="Hou X."/>
            <person name="Wei L."/>
        </authorList>
    </citation>
    <scope>NUCLEOTIDE SEQUENCE</scope>
    <source>
        <strain evidence="3">3651</strain>
        <tissue evidence="3">Leaf</tissue>
    </source>
</reference>
<keyword evidence="4" id="KW-1185">Reference proteome</keyword>
<dbReference type="AlphaFoldDB" id="A0AAE2CFA7"/>
<feature type="compositionally biased region" description="Polar residues" evidence="1">
    <location>
        <begin position="70"/>
        <end position="87"/>
    </location>
</feature>
<organism evidence="3 4">
    <name type="scientific">Sesamum alatum</name>
    <dbReference type="NCBI Taxonomy" id="300844"/>
    <lineage>
        <taxon>Eukaryota</taxon>
        <taxon>Viridiplantae</taxon>
        <taxon>Streptophyta</taxon>
        <taxon>Embryophyta</taxon>
        <taxon>Tracheophyta</taxon>
        <taxon>Spermatophyta</taxon>
        <taxon>Magnoliopsida</taxon>
        <taxon>eudicotyledons</taxon>
        <taxon>Gunneridae</taxon>
        <taxon>Pentapetalae</taxon>
        <taxon>asterids</taxon>
        <taxon>lamiids</taxon>
        <taxon>Lamiales</taxon>
        <taxon>Pedaliaceae</taxon>
        <taxon>Sesamum</taxon>
    </lineage>
</organism>